<dbReference type="GO" id="GO:0005737">
    <property type="term" value="C:cytoplasm"/>
    <property type="evidence" value="ECO:0007669"/>
    <property type="project" value="TreeGrafter"/>
</dbReference>
<reference evidence="6" key="1">
    <citation type="submission" date="2013-04" db="EMBL/GenBank/DDBJ databases">
        <authorList>
            <person name="Qu J."/>
            <person name="Murali S.C."/>
            <person name="Bandaranaike D."/>
            <person name="Bellair M."/>
            <person name="Blankenburg K."/>
            <person name="Chao H."/>
            <person name="Dinh H."/>
            <person name="Doddapaneni H."/>
            <person name="Downs B."/>
            <person name="Dugan-Rocha S."/>
            <person name="Elkadiri S."/>
            <person name="Gnanaolivu R.D."/>
            <person name="Hernandez B."/>
            <person name="Javaid M."/>
            <person name="Jayaseelan J.C."/>
            <person name="Lee S."/>
            <person name="Li M."/>
            <person name="Ming W."/>
            <person name="Munidasa M."/>
            <person name="Muniz J."/>
            <person name="Nguyen L."/>
            <person name="Ongeri F."/>
            <person name="Osuji N."/>
            <person name="Pu L.-L."/>
            <person name="Puazo M."/>
            <person name="Qu C."/>
            <person name="Quiroz J."/>
            <person name="Raj R."/>
            <person name="Weissenberger G."/>
            <person name="Xin Y."/>
            <person name="Zou X."/>
            <person name="Han Y."/>
            <person name="Richards S."/>
            <person name="Worley K."/>
            <person name="Muzny D."/>
            <person name="Gibbs R."/>
        </authorList>
    </citation>
    <scope>NUCLEOTIDE SEQUENCE</scope>
    <source>
        <strain evidence="6">Sampled in the wild</strain>
    </source>
</reference>
<dbReference type="GO" id="GO:0005634">
    <property type="term" value="C:nucleus"/>
    <property type="evidence" value="ECO:0007669"/>
    <property type="project" value="TreeGrafter"/>
</dbReference>
<evidence type="ECO:0000256" key="4">
    <source>
        <dbReference type="SAM" id="MobiDB-lite"/>
    </source>
</evidence>
<dbReference type="GO" id="GO:0031588">
    <property type="term" value="C:nucleotide-activated protein kinase complex"/>
    <property type="evidence" value="ECO:0007669"/>
    <property type="project" value="TreeGrafter"/>
</dbReference>
<dbReference type="CDD" id="cd02859">
    <property type="entry name" value="E_set_AMPKbeta_like_N"/>
    <property type="match status" value="1"/>
</dbReference>
<comment type="similarity">
    <text evidence="1">Belongs to the 5'-AMP-activated protein kinase beta subunit family.</text>
</comment>
<dbReference type="InterPro" id="IPR050827">
    <property type="entry name" value="CRP1_MDG1_kinase"/>
</dbReference>
<dbReference type="OrthoDB" id="531008at2759"/>
<dbReference type="InterPro" id="IPR013783">
    <property type="entry name" value="Ig-like_fold"/>
</dbReference>
<evidence type="ECO:0000259" key="5">
    <source>
        <dbReference type="Pfam" id="PF16561"/>
    </source>
</evidence>
<dbReference type="InterPro" id="IPR014756">
    <property type="entry name" value="Ig_E-set"/>
</dbReference>
<dbReference type="PANTHER" id="PTHR10343">
    <property type="entry name" value="5'-AMP-ACTIVATED PROTEIN KINASE , BETA SUBUNIT"/>
    <property type="match status" value="1"/>
</dbReference>
<evidence type="ECO:0000256" key="1">
    <source>
        <dbReference type="ARBA" id="ARBA00010926"/>
    </source>
</evidence>
<dbReference type="AlphaFoldDB" id="A0A8K0KJF1"/>
<sequence>MGNAGSNSRDRHKSGDGMPPSSPGKDGQAFVFDKKHKLQIQNSNEEEDPFFSKSQASDGEFPMPRQRASTVSEGSKVNDRVLPTVFKWDGGGKQVYISGTFSNWKTLPMVK</sequence>
<dbReference type="SUPFAM" id="SSF81296">
    <property type="entry name" value="E set domains"/>
    <property type="match status" value="1"/>
</dbReference>
<proteinExistence type="inferred from homology"/>
<reference evidence="6" key="2">
    <citation type="submission" date="2017-10" db="EMBL/GenBank/DDBJ databases">
        <title>Ladona fulva Genome sequencing and assembly.</title>
        <authorList>
            <person name="Murali S."/>
            <person name="Richards S."/>
            <person name="Bandaranaike D."/>
            <person name="Bellair M."/>
            <person name="Blankenburg K."/>
            <person name="Chao H."/>
            <person name="Dinh H."/>
            <person name="Doddapaneni H."/>
            <person name="Dugan-Rocha S."/>
            <person name="Elkadiri S."/>
            <person name="Gnanaolivu R."/>
            <person name="Hernandez B."/>
            <person name="Skinner E."/>
            <person name="Javaid M."/>
            <person name="Lee S."/>
            <person name="Li M."/>
            <person name="Ming W."/>
            <person name="Munidasa M."/>
            <person name="Muniz J."/>
            <person name="Nguyen L."/>
            <person name="Hughes D."/>
            <person name="Osuji N."/>
            <person name="Pu L.-L."/>
            <person name="Puazo M."/>
            <person name="Qu C."/>
            <person name="Quiroz J."/>
            <person name="Raj R."/>
            <person name="Weissenberger G."/>
            <person name="Xin Y."/>
            <person name="Zou X."/>
            <person name="Han Y."/>
            <person name="Worley K."/>
            <person name="Muzny D."/>
            <person name="Gibbs R."/>
        </authorList>
    </citation>
    <scope>NUCLEOTIDE SEQUENCE</scope>
    <source>
        <strain evidence="6">Sampled in the wild</strain>
    </source>
</reference>
<gene>
    <name evidence="6" type="ORF">J437_LFUL001585</name>
</gene>
<keyword evidence="7" id="KW-1185">Reference proteome</keyword>
<feature type="domain" description="AMP-activated protein kinase glycogen-binding" evidence="5">
    <location>
        <begin position="83"/>
        <end position="109"/>
    </location>
</feature>
<evidence type="ECO:0000313" key="7">
    <source>
        <dbReference type="Proteomes" id="UP000792457"/>
    </source>
</evidence>
<feature type="non-terminal residue" evidence="6">
    <location>
        <position position="1"/>
    </location>
</feature>
<dbReference type="EMBL" id="KZ308992">
    <property type="protein sequence ID" value="KAG8236147.1"/>
    <property type="molecule type" value="Genomic_DNA"/>
</dbReference>
<feature type="region of interest" description="Disordered" evidence="4">
    <location>
        <begin position="41"/>
        <end position="75"/>
    </location>
</feature>
<comment type="caution">
    <text evidence="6">The sequence shown here is derived from an EMBL/GenBank/DDBJ whole genome shotgun (WGS) entry which is preliminary data.</text>
</comment>
<evidence type="ECO:0000256" key="3">
    <source>
        <dbReference type="ARBA" id="ARBA00040010"/>
    </source>
</evidence>
<name>A0A8K0KJF1_LADFU</name>
<dbReference type="Gene3D" id="2.60.40.10">
    <property type="entry name" value="Immunoglobulins"/>
    <property type="match status" value="1"/>
</dbReference>
<dbReference type="PANTHER" id="PTHR10343:SF84">
    <property type="entry name" value="5'-AMP-ACTIVATED PROTEIN KINASE SUBUNIT BETA-1"/>
    <property type="match status" value="1"/>
</dbReference>
<evidence type="ECO:0000313" key="6">
    <source>
        <dbReference type="EMBL" id="KAG8236147.1"/>
    </source>
</evidence>
<comment type="function">
    <text evidence="2">Non-catalytic subunit of AMP-activated protein kinase (AMPK), an energy sensor protein kinase that plays a key role in regulating cellular energy metabolism. In response to reduction of intracellular ATP levels, AMPK activates energy-producing pathways and inhibits energy-consuming processes: inhibits protein, carbohydrate and lipid biosynthesis, as well as cell growth and proliferation. AMPK acts via direct phosphorylation of metabolic enzymes, and by longer-term effects via phosphorylation of transcription regulators. Also acts as a regulator of cellular polarity by remodeling the actin cytoskeleton; probably by indirectly activating myosin. Beta non-catalytic subunit acts as a scaffold on which the AMPK complex assembles, via its C-terminus that bridges alpha (PRKAA1 or PRKAA2) and gamma subunits (PRKAG1, PRKAG2 or PRKAG3).</text>
</comment>
<dbReference type="GO" id="GO:0007165">
    <property type="term" value="P:signal transduction"/>
    <property type="evidence" value="ECO:0007669"/>
    <property type="project" value="TreeGrafter"/>
</dbReference>
<dbReference type="Proteomes" id="UP000792457">
    <property type="component" value="Unassembled WGS sequence"/>
</dbReference>
<accession>A0A8K0KJF1</accession>
<evidence type="ECO:0000256" key="2">
    <source>
        <dbReference type="ARBA" id="ARBA00025180"/>
    </source>
</evidence>
<feature type="region of interest" description="Disordered" evidence="4">
    <location>
        <begin position="1"/>
        <end position="28"/>
    </location>
</feature>
<protein>
    <recommendedName>
        <fullName evidence="3">5'-AMP-activated protein kinase subunit beta-1</fullName>
    </recommendedName>
</protein>
<dbReference type="Pfam" id="PF16561">
    <property type="entry name" value="AMPK1_CBM"/>
    <property type="match status" value="1"/>
</dbReference>
<dbReference type="InterPro" id="IPR032640">
    <property type="entry name" value="AMPK1_CBM"/>
</dbReference>
<dbReference type="GO" id="GO:0019901">
    <property type="term" value="F:protein kinase binding"/>
    <property type="evidence" value="ECO:0007669"/>
    <property type="project" value="TreeGrafter"/>
</dbReference>
<organism evidence="6 7">
    <name type="scientific">Ladona fulva</name>
    <name type="common">Scarce chaser dragonfly</name>
    <name type="synonym">Libellula fulva</name>
    <dbReference type="NCBI Taxonomy" id="123851"/>
    <lineage>
        <taxon>Eukaryota</taxon>
        <taxon>Metazoa</taxon>
        <taxon>Ecdysozoa</taxon>
        <taxon>Arthropoda</taxon>
        <taxon>Hexapoda</taxon>
        <taxon>Insecta</taxon>
        <taxon>Pterygota</taxon>
        <taxon>Palaeoptera</taxon>
        <taxon>Odonata</taxon>
        <taxon>Epiprocta</taxon>
        <taxon>Anisoptera</taxon>
        <taxon>Libelluloidea</taxon>
        <taxon>Libellulidae</taxon>
        <taxon>Ladona</taxon>
    </lineage>
</organism>